<reference evidence="1 2" key="1">
    <citation type="journal article" date="2013" name="Genome Announc.">
        <title>Draft Genome Sequence of Cyclobacterium qasimii Strain M12-11BT, Isolated from Arctic Marine Sediment.</title>
        <authorList>
            <person name="Shivaji S."/>
            <person name="Ara S."/>
            <person name="Singh A."/>
            <person name="Kumar Pinnaka A."/>
        </authorList>
    </citation>
    <scope>NUCLEOTIDE SEQUENCE [LARGE SCALE GENOMIC DNA]</scope>
    <source>
        <strain evidence="1 2">M12-11B</strain>
    </source>
</reference>
<dbReference type="Proteomes" id="UP000014974">
    <property type="component" value="Unassembled WGS sequence"/>
</dbReference>
<dbReference type="AlphaFoldDB" id="S7WY50"/>
<evidence type="ECO:0000313" key="2">
    <source>
        <dbReference type="Proteomes" id="UP000014974"/>
    </source>
</evidence>
<name>S7WY50_9BACT</name>
<dbReference type="EMBL" id="ATNM01000091">
    <property type="protein sequence ID" value="EPR68878.1"/>
    <property type="molecule type" value="Genomic_DNA"/>
</dbReference>
<evidence type="ECO:0000313" key="1">
    <source>
        <dbReference type="EMBL" id="EPR68878.1"/>
    </source>
</evidence>
<organism evidence="1 2">
    <name type="scientific">Cyclobacterium qasimii M12-11B</name>
    <dbReference type="NCBI Taxonomy" id="641524"/>
    <lineage>
        <taxon>Bacteria</taxon>
        <taxon>Pseudomonadati</taxon>
        <taxon>Bacteroidota</taxon>
        <taxon>Cytophagia</taxon>
        <taxon>Cytophagales</taxon>
        <taxon>Cyclobacteriaceae</taxon>
        <taxon>Cyclobacterium</taxon>
    </lineage>
</organism>
<accession>S7WY50</accession>
<gene>
    <name evidence="1" type="ORF">ADICYQ_2264</name>
</gene>
<protein>
    <submittedName>
        <fullName evidence="1">Uncharacterized protein</fullName>
    </submittedName>
</protein>
<proteinExistence type="predicted"/>
<comment type="caution">
    <text evidence="1">The sequence shown here is derived from an EMBL/GenBank/DDBJ whole genome shotgun (WGS) entry which is preliminary data.</text>
</comment>
<dbReference type="STRING" id="641524.ADICYQ_2264"/>
<sequence>MLDFFNSPVGIAELCIKFGKPTLNIFIYCSFNSGGVKCLIIPE</sequence>